<dbReference type="Pfam" id="PF13180">
    <property type="entry name" value="PDZ_2"/>
    <property type="match status" value="1"/>
</dbReference>
<sequence>MPEWECVFTRKELTCLQAEVADLISGPRGDMPVKGMLKHMPWVARMLALTLFAWVGAGIIVNTVGYFLYSYPSPVQTRTIQESHGQAGSQAKTAYDIISERDLLKVSKSTPASSKQQPEEEDVVRPIAEMGLALKGTIAGPKEIARAIIEDRKEQKSYKIGDEIKGAILLAIYRNKVIVDVGGQEQMLVIEDVETKAKAPAAAAAPPRAARPPREIPEPAESSGLTNVMKNLDEYIGKARVVPYFKGGEPYGFRVSNLSSDAMIYELGVRSGDVIRSVNGIPIRTPEDAFKAYQQFQNESSVQVELERNGEPTTVTVPLR</sequence>
<feature type="domain" description="Type II secretion system protein GspC N-terminal" evidence="11">
    <location>
        <begin position="50"/>
        <end position="188"/>
    </location>
</feature>
<keyword evidence="8 10" id="KW-0472">Membrane</keyword>
<evidence type="ECO:0000256" key="5">
    <source>
        <dbReference type="ARBA" id="ARBA00022692"/>
    </source>
</evidence>
<reference evidence="13" key="1">
    <citation type="submission" date="2019-03" db="EMBL/GenBank/DDBJ databases">
        <authorList>
            <person name="Hao L."/>
        </authorList>
    </citation>
    <scope>NUCLEOTIDE SEQUENCE</scope>
</reference>
<keyword evidence="5 10" id="KW-0812">Transmembrane</keyword>
<evidence type="ECO:0000313" key="13">
    <source>
        <dbReference type="EMBL" id="VFU18374.1"/>
    </source>
</evidence>
<dbReference type="GO" id="GO:0015031">
    <property type="term" value="P:protein transport"/>
    <property type="evidence" value="ECO:0007669"/>
    <property type="project" value="UniProtKB-KW"/>
</dbReference>
<evidence type="ECO:0000259" key="12">
    <source>
        <dbReference type="Pfam" id="PF13180"/>
    </source>
</evidence>
<evidence type="ECO:0000256" key="8">
    <source>
        <dbReference type="ARBA" id="ARBA00023136"/>
    </source>
</evidence>
<organism evidence="13">
    <name type="scientific">anaerobic digester metagenome</name>
    <dbReference type="NCBI Taxonomy" id="1263854"/>
    <lineage>
        <taxon>unclassified sequences</taxon>
        <taxon>metagenomes</taxon>
        <taxon>ecological metagenomes</taxon>
    </lineage>
</organism>
<feature type="region of interest" description="Disordered" evidence="9">
    <location>
        <begin position="201"/>
        <end position="223"/>
    </location>
</feature>
<keyword evidence="4" id="KW-0997">Cell inner membrane</keyword>
<keyword evidence="3" id="KW-1003">Cell membrane</keyword>
<dbReference type="SUPFAM" id="SSF50156">
    <property type="entry name" value="PDZ domain-like"/>
    <property type="match status" value="1"/>
</dbReference>
<evidence type="ECO:0000256" key="2">
    <source>
        <dbReference type="ARBA" id="ARBA00022448"/>
    </source>
</evidence>
<dbReference type="AlphaFoldDB" id="A0A485M4M0"/>
<evidence type="ECO:0000256" key="9">
    <source>
        <dbReference type="SAM" id="MobiDB-lite"/>
    </source>
</evidence>
<name>A0A485M4M0_9ZZZZ</name>
<dbReference type="GO" id="GO:0005886">
    <property type="term" value="C:plasma membrane"/>
    <property type="evidence" value="ECO:0007669"/>
    <property type="project" value="UniProtKB-SubCell"/>
</dbReference>
<dbReference type="InterPro" id="IPR001478">
    <property type="entry name" value="PDZ"/>
</dbReference>
<evidence type="ECO:0000256" key="7">
    <source>
        <dbReference type="ARBA" id="ARBA00022989"/>
    </source>
</evidence>
<evidence type="ECO:0000256" key="3">
    <source>
        <dbReference type="ARBA" id="ARBA00022475"/>
    </source>
</evidence>
<keyword evidence="2" id="KW-0813">Transport</keyword>
<dbReference type="Gene3D" id="2.30.42.10">
    <property type="match status" value="1"/>
</dbReference>
<protein>
    <recommendedName>
        <fullName evidence="14">Type II secretion system protein GspC N-terminal domain-containing protein</fullName>
    </recommendedName>
</protein>
<dbReference type="Gene3D" id="2.30.30.830">
    <property type="match status" value="1"/>
</dbReference>
<proteinExistence type="predicted"/>
<feature type="domain" description="PDZ" evidence="12">
    <location>
        <begin position="266"/>
        <end position="319"/>
    </location>
</feature>
<dbReference type="InterPro" id="IPR036034">
    <property type="entry name" value="PDZ_sf"/>
</dbReference>
<dbReference type="EMBL" id="CAADRM010000150">
    <property type="protein sequence ID" value="VFU18374.1"/>
    <property type="molecule type" value="Genomic_DNA"/>
</dbReference>
<accession>A0A485M4M0</accession>
<dbReference type="InterPro" id="IPR024961">
    <property type="entry name" value="T2SS_GspC_N"/>
</dbReference>
<keyword evidence="6" id="KW-0653">Protein transport</keyword>
<feature type="transmembrane region" description="Helical" evidence="10">
    <location>
        <begin position="46"/>
        <end position="69"/>
    </location>
</feature>
<gene>
    <name evidence="13" type="ORF">SCFA_820007</name>
</gene>
<keyword evidence="7 10" id="KW-1133">Transmembrane helix</keyword>
<dbReference type="Pfam" id="PF11356">
    <property type="entry name" value="T2SSC"/>
    <property type="match status" value="1"/>
</dbReference>
<evidence type="ECO:0000256" key="1">
    <source>
        <dbReference type="ARBA" id="ARBA00004533"/>
    </source>
</evidence>
<evidence type="ECO:0000256" key="10">
    <source>
        <dbReference type="SAM" id="Phobius"/>
    </source>
</evidence>
<evidence type="ECO:0000259" key="11">
    <source>
        <dbReference type="Pfam" id="PF11356"/>
    </source>
</evidence>
<evidence type="ECO:0000256" key="4">
    <source>
        <dbReference type="ARBA" id="ARBA00022519"/>
    </source>
</evidence>
<evidence type="ECO:0008006" key="14">
    <source>
        <dbReference type="Google" id="ProtNLM"/>
    </source>
</evidence>
<evidence type="ECO:0000256" key="6">
    <source>
        <dbReference type="ARBA" id="ARBA00022927"/>
    </source>
</evidence>
<comment type="subcellular location">
    <subcellularLocation>
        <location evidence="1">Cell inner membrane</location>
    </subcellularLocation>
</comment>